<evidence type="ECO:0000313" key="4">
    <source>
        <dbReference type="Proteomes" id="UP000256877"/>
    </source>
</evidence>
<dbReference type="AlphaFoldDB" id="A0A371R3G2"/>
<proteinExistence type="predicted"/>
<accession>A0A371R3G2</accession>
<evidence type="ECO:0000313" key="3">
    <source>
        <dbReference type="EMBL" id="RFA98294.1"/>
    </source>
</evidence>
<dbReference type="OrthoDB" id="114121at2157"/>
<evidence type="ECO:0000313" key="5">
    <source>
        <dbReference type="Proteomes" id="UP000257123"/>
    </source>
</evidence>
<feature type="domain" description="Cupin type-2" evidence="1">
    <location>
        <begin position="27"/>
        <end position="92"/>
    </location>
</feature>
<dbReference type="Gene3D" id="2.60.120.10">
    <property type="entry name" value="Jelly Rolls"/>
    <property type="match status" value="1"/>
</dbReference>
<dbReference type="InterPro" id="IPR011051">
    <property type="entry name" value="RmlC_Cupin_sf"/>
</dbReference>
<dbReference type="Proteomes" id="UP000256877">
    <property type="component" value="Unassembled WGS sequence"/>
</dbReference>
<dbReference type="Proteomes" id="UP000257123">
    <property type="component" value="Unassembled WGS sequence"/>
</dbReference>
<dbReference type="CDD" id="cd02238">
    <property type="entry name" value="cupin_KdgF"/>
    <property type="match status" value="1"/>
</dbReference>
<organism evidence="3 5">
    <name type="scientific">Pyrobaculum aerophilum</name>
    <dbReference type="NCBI Taxonomy" id="13773"/>
    <lineage>
        <taxon>Archaea</taxon>
        <taxon>Thermoproteota</taxon>
        <taxon>Thermoprotei</taxon>
        <taxon>Thermoproteales</taxon>
        <taxon>Thermoproteaceae</taxon>
        <taxon>Pyrobaculum</taxon>
    </lineage>
</organism>
<sequence length="110" mass="12410">MSWRWEKLSDCVERRYISGENITVAQFILKEGCVVQRHSHPNEQITVVLQGLLEFDLGGRRLTAAAGDVVHIPPGVEHEVKAITDAVVIDVFSPPRSDWARGQDSYLRKN</sequence>
<evidence type="ECO:0000259" key="1">
    <source>
        <dbReference type="Pfam" id="PF07883"/>
    </source>
</evidence>
<dbReference type="RefSeq" id="WP_116420358.1">
    <property type="nucleotide sequence ID" value="NZ_NMUE01000002.1"/>
</dbReference>
<dbReference type="SUPFAM" id="SSF51182">
    <property type="entry name" value="RmlC-like cupins"/>
    <property type="match status" value="1"/>
</dbReference>
<comment type="caution">
    <text evidence="3">The sequence shown here is derived from an EMBL/GenBank/DDBJ whole genome shotgun (WGS) entry which is preliminary data.</text>
</comment>
<dbReference type="Pfam" id="PF07883">
    <property type="entry name" value="Cupin_2"/>
    <property type="match status" value="1"/>
</dbReference>
<dbReference type="InterPro" id="IPR013096">
    <property type="entry name" value="Cupin_2"/>
</dbReference>
<gene>
    <name evidence="3" type="ORF">CGL51_01035</name>
    <name evidence="2" type="ORF">CGL52_11750</name>
</gene>
<reference evidence="4 5" key="1">
    <citation type="submission" date="2017-07" db="EMBL/GenBank/DDBJ databases">
        <title>Draft genome sequence of aerobic hyperthermophilic archaea, Pyrobaculum aerophilum YKB31 and YKB32.</title>
        <authorList>
            <person name="Mochizuki T."/>
            <person name="Berliner A.J."/>
            <person name="Yoshida-Takashima Y."/>
            <person name="Takaki Y."/>
            <person name="Nunoura T."/>
            <person name="Takai K."/>
        </authorList>
    </citation>
    <scope>NUCLEOTIDE SEQUENCE [LARGE SCALE GENOMIC DNA]</scope>
    <source>
        <strain evidence="3 5">YKB31</strain>
        <strain evidence="2 4">YKB32</strain>
    </source>
</reference>
<dbReference type="InterPro" id="IPR014710">
    <property type="entry name" value="RmlC-like_jellyroll"/>
</dbReference>
<dbReference type="EMBL" id="NMUE01000002">
    <property type="protein sequence ID" value="RFA98294.1"/>
    <property type="molecule type" value="Genomic_DNA"/>
</dbReference>
<dbReference type="EMBL" id="NMUF01000045">
    <property type="protein sequence ID" value="RFA96041.1"/>
    <property type="molecule type" value="Genomic_DNA"/>
</dbReference>
<evidence type="ECO:0000313" key="2">
    <source>
        <dbReference type="EMBL" id="RFA96041.1"/>
    </source>
</evidence>
<dbReference type="InterPro" id="IPR025499">
    <property type="entry name" value="KdgF"/>
</dbReference>
<dbReference type="PIRSF" id="PIRSF029883">
    <property type="entry name" value="KdgF"/>
    <property type="match status" value="1"/>
</dbReference>
<dbReference type="PANTHER" id="PTHR40112">
    <property type="entry name" value="H2HPP ISOMERASE"/>
    <property type="match status" value="1"/>
</dbReference>
<dbReference type="InterPro" id="IPR052535">
    <property type="entry name" value="Bacilysin_H2HPP_isomerase"/>
</dbReference>
<dbReference type="PANTHER" id="PTHR40112:SF1">
    <property type="entry name" value="H2HPP ISOMERASE"/>
    <property type="match status" value="1"/>
</dbReference>
<protein>
    <submittedName>
        <fullName evidence="3">Cupin</fullName>
    </submittedName>
</protein>
<name>A0A371R3G2_9CREN</name>